<name>A0A252AR33_9PROT</name>
<proteinExistence type="predicted"/>
<evidence type="ECO:0000313" key="1">
    <source>
        <dbReference type="EMBL" id="OUI92148.1"/>
    </source>
</evidence>
<dbReference type="AlphaFoldDB" id="A0A252AR33"/>
<gene>
    <name evidence="1" type="ORF">HK17_10835</name>
</gene>
<accession>A0A252AR33</accession>
<evidence type="ECO:0000313" key="2">
    <source>
        <dbReference type="Proteomes" id="UP000194641"/>
    </source>
</evidence>
<dbReference type="Proteomes" id="UP000194641">
    <property type="component" value="Unassembled WGS sequence"/>
</dbReference>
<sequence>MGDPVCKYPDRLLVQQPDFQRVVQENDSLGGRNRGTVPLLTATAGLNTACVAETGTLAGSRSGAG</sequence>
<protein>
    <submittedName>
        <fullName evidence="1">Uncharacterized protein</fullName>
    </submittedName>
</protein>
<comment type="caution">
    <text evidence="1">The sequence shown here is derived from an EMBL/GenBank/DDBJ whole genome shotgun (WGS) entry which is preliminary data.</text>
</comment>
<organism evidence="1 2">
    <name type="scientific">Acetobacter indonesiensis</name>
    <dbReference type="NCBI Taxonomy" id="104101"/>
    <lineage>
        <taxon>Bacteria</taxon>
        <taxon>Pseudomonadati</taxon>
        <taxon>Pseudomonadota</taxon>
        <taxon>Alphaproteobacteria</taxon>
        <taxon>Acetobacterales</taxon>
        <taxon>Acetobacteraceae</taxon>
        <taxon>Acetobacter</taxon>
    </lineage>
</organism>
<reference evidence="2" key="1">
    <citation type="submission" date="2014-06" db="EMBL/GenBank/DDBJ databases">
        <authorList>
            <person name="Winans N.J."/>
            <person name="Newell P.D."/>
            <person name="Douglas A.E."/>
        </authorList>
    </citation>
    <scope>NUCLEOTIDE SEQUENCE [LARGE SCALE GENOMIC DNA]</scope>
</reference>
<dbReference type="EMBL" id="JOPA01000034">
    <property type="protein sequence ID" value="OUI92148.1"/>
    <property type="molecule type" value="Genomic_DNA"/>
</dbReference>